<feature type="compositionally biased region" description="Pro residues" evidence="1">
    <location>
        <begin position="511"/>
        <end position="525"/>
    </location>
</feature>
<name>A0AAW1B9L6_CROAD</name>
<feature type="region of interest" description="Disordered" evidence="1">
    <location>
        <begin position="761"/>
        <end position="787"/>
    </location>
</feature>
<dbReference type="GO" id="GO:0048812">
    <property type="term" value="P:neuron projection morphogenesis"/>
    <property type="evidence" value="ECO:0007669"/>
    <property type="project" value="TreeGrafter"/>
</dbReference>
<keyword evidence="4" id="KW-1185">Reference proteome</keyword>
<feature type="compositionally biased region" description="Basic and acidic residues" evidence="1">
    <location>
        <begin position="575"/>
        <end position="585"/>
    </location>
</feature>
<dbReference type="GO" id="GO:0030833">
    <property type="term" value="P:regulation of actin filament polymerization"/>
    <property type="evidence" value="ECO:0007669"/>
    <property type="project" value="TreeGrafter"/>
</dbReference>
<dbReference type="GO" id="GO:0014069">
    <property type="term" value="C:postsynaptic density"/>
    <property type="evidence" value="ECO:0007669"/>
    <property type="project" value="TreeGrafter"/>
</dbReference>
<evidence type="ECO:0000256" key="1">
    <source>
        <dbReference type="SAM" id="MobiDB-lite"/>
    </source>
</evidence>
<evidence type="ECO:0000313" key="4">
    <source>
        <dbReference type="Proteomes" id="UP001474421"/>
    </source>
</evidence>
<dbReference type="GO" id="GO:0098974">
    <property type="term" value="P:postsynaptic actin cytoskeleton organization"/>
    <property type="evidence" value="ECO:0007669"/>
    <property type="project" value="TreeGrafter"/>
</dbReference>
<feature type="region of interest" description="Disordered" evidence="1">
    <location>
        <begin position="8"/>
        <end position="34"/>
    </location>
</feature>
<dbReference type="GO" id="GO:0030425">
    <property type="term" value="C:dendrite"/>
    <property type="evidence" value="ECO:0007669"/>
    <property type="project" value="TreeGrafter"/>
</dbReference>
<dbReference type="AlphaFoldDB" id="A0AAW1B9L6"/>
<dbReference type="SUPFAM" id="SSF55753">
    <property type="entry name" value="Actin depolymerizing proteins"/>
    <property type="match status" value="1"/>
</dbReference>
<dbReference type="Proteomes" id="UP001474421">
    <property type="component" value="Unassembled WGS sequence"/>
</dbReference>
<evidence type="ECO:0000259" key="2">
    <source>
        <dbReference type="PROSITE" id="PS51263"/>
    </source>
</evidence>
<dbReference type="GO" id="GO:0045211">
    <property type="term" value="C:postsynaptic membrane"/>
    <property type="evidence" value="ECO:0007669"/>
    <property type="project" value="TreeGrafter"/>
</dbReference>
<dbReference type="GO" id="GO:0005884">
    <property type="term" value="C:actin filament"/>
    <property type="evidence" value="ECO:0007669"/>
    <property type="project" value="TreeGrafter"/>
</dbReference>
<evidence type="ECO:0000313" key="3">
    <source>
        <dbReference type="EMBL" id="KAK9398486.1"/>
    </source>
</evidence>
<dbReference type="EMBL" id="JAOTOJ010000007">
    <property type="protein sequence ID" value="KAK9398486.1"/>
    <property type="molecule type" value="Genomic_DNA"/>
</dbReference>
<dbReference type="Pfam" id="PF00241">
    <property type="entry name" value="Cofilin_ADF"/>
    <property type="match status" value="1"/>
</dbReference>
<dbReference type="PANTHER" id="PTHR10829:SF9">
    <property type="entry name" value="ADF-H DOMAIN-CONTAINING PROTEIN"/>
    <property type="match status" value="1"/>
</dbReference>
<dbReference type="PROSITE" id="PS51263">
    <property type="entry name" value="ADF_H"/>
    <property type="match status" value="1"/>
</dbReference>
<accession>A0AAW1B9L6</accession>
<dbReference type="GO" id="GO:0051015">
    <property type="term" value="F:actin filament binding"/>
    <property type="evidence" value="ECO:0007669"/>
    <property type="project" value="TreeGrafter"/>
</dbReference>
<feature type="compositionally biased region" description="Pro residues" evidence="1">
    <location>
        <begin position="561"/>
        <end position="574"/>
    </location>
</feature>
<dbReference type="GO" id="GO:0030427">
    <property type="term" value="C:site of polarized growth"/>
    <property type="evidence" value="ECO:0007669"/>
    <property type="project" value="TreeGrafter"/>
</dbReference>
<gene>
    <name evidence="3" type="ORF">NXF25_013455</name>
</gene>
<organism evidence="3 4">
    <name type="scientific">Crotalus adamanteus</name>
    <name type="common">Eastern diamondback rattlesnake</name>
    <dbReference type="NCBI Taxonomy" id="8729"/>
    <lineage>
        <taxon>Eukaryota</taxon>
        <taxon>Metazoa</taxon>
        <taxon>Chordata</taxon>
        <taxon>Craniata</taxon>
        <taxon>Vertebrata</taxon>
        <taxon>Euteleostomi</taxon>
        <taxon>Lepidosauria</taxon>
        <taxon>Squamata</taxon>
        <taxon>Bifurcata</taxon>
        <taxon>Unidentata</taxon>
        <taxon>Episquamata</taxon>
        <taxon>Toxicofera</taxon>
        <taxon>Serpentes</taxon>
        <taxon>Colubroidea</taxon>
        <taxon>Viperidae</taxon>
        <taxon>Crotalinae</taxon>
        <taxon>Crotalus</taxon>
    </lineage>
</organism>
<feature type="compositionally biased region" description="Low complexity" evidence="1">
    <location>
        <begin position="648"/>
        <end position="662"/>
    </location>
</feature>
<proteinExistence type="predicted"/>
<feature type="region of interest" description="Disordered" evidence="1">
    <location>
        <begin position="295"/>
        <end position="332"/>
    </location>
</feature>
<sequence>MSFLLFRGGDGEGEATGVGGVPPAKGPGEAPQGFSPQKLVLKGWGCLAEEESVSGGGRKSRLCRTAGGVELGPDILCSWDKHTNCSSQSACGGKQPCQAAQKPSGAADVAFLRPEMRGQLGGGGGAPFSPRHPREGLAGLGLPPIRLFRAPVEDGHTSCKGMRALAWVPPPLIPNASPSLPLSLSVSLTPRALFAYQNANELKLLDSGGGGPDELARRFQSGHIMYGLCRLSEPATGVPRVVLIHWVGEKVLDSRQEACAGHLPAIRAFFKEAHLVLKASRAEEVTQGGLTRQLSLVAPPEQPPPAASVPKEVPSRDPEELVGTNYRKTNPALEILHTKRSSFWAQAEREEEERRQEERRRAQEEKRRWEHLRMEEERREAAERERRVQERERLVQEQRKQQAQREAEEHRWEEARRREQARALAGTSPQSRASKTKTDPEAAGPGSQQPPRGFLQARERRHSSTSGEPGPGVPRRPFLRHQRSLTESAYIFRRPPEPNVPGSFQASAAPPISPKPSTVPHPASPPTSTLPGHCKAEAVPPLCAPPCLPPAAPSCALNGTPPEPASPPHLPPSPESEHSPGEERPLLTPLGPCSPPGEEFLPPSHAPEGQMSPSPAQGTNGRAMDWEELPSPTANSPPRAGLGETAPKKGASPGAAPGQAGAVHRGPEGERCPAGQGKRPNQGRARGPCLEKVPEGSPHLHLPAHLEKVPSCPKTAPTCTCLPTCGQTRAAAGSLYVHTAEPGSVCYQDLLEPASQSPDARAFLTPGAVPASSHRPSLHRRGQVNTL</sequence>
<feature type="domain" description="ADF-H" evidence="2">
    <location>
        <begin position="165"/>
        <end position="295"/>
    </location>
</feature>
<comment type="caution">
    <text evidence="3">The sequence shown here is derived from an EMBL/GenBank/DDBJ whole genome shotgun (WGS) entry which is preliminary data.</text>
</comment>
<feature type="compositionally biased region" description="Basic residues" evidence="1">
    <location>
        <begin position="776"/>
        <end position="787"/>
    </location>
</feature>
<dbReference type="Gene3D" id="3.40.20.10">
    <property type="entry name" value="Severin"/>
    <property type="match status" value="1"/>
</dbReference>
<reference evidence="3 4" key="1">
    <citation type="journal article" date="2024" name="Proc. Natl. Acad. Sci. U.S.A.">
        <title>The genetic regulatory architecture and epigenomic basis for age-related changes in rattlesnake venom.</title>
        <authorList>
            <person name="Hogan M.P."/>
            <person name="Holding M.L."/>
            <person name="Nystrom G.S."/>
            <person name="Colston T.J."/>
            <person name="Bartlett D.A."/>
            <person name="Mason A.J."/>
            <person name="Ellsworth S.A."/>
            <person name="Rautsaw R.M."/>
            <person name="Lawrence K.C."/>
            <person name="Strickland J.L."/>
            <person name="He B."/>
            <person name="Fraser P."/>
            <person name="Margres M.J."/>
            <person name="Gilbert D.M."/>
            <person name="Gibbs H.L."/>
            <person name="Parkinson C.L."/>
            <person name="Rokyta D.R."/>
        </authorList>
    </citation>
    <scope>NUCLEOTIDE SEQUENCE [LARGE SCALE GENOMIC DNA]</scope>
    <source>
        <strain evidence="3">DRR0105</strain>
    </source>
</reference>
<dbReference type="GO" id="GO:0061003">
    <property type="term" value="P:positive regulation of dendritic spine morphogenesis"/>
    <property type="evidence" value="ECO:0007669"/>
    <property type="project" value="TreeGrafter"/>
</dbReference>
<dbReference type="GO" id="GO:0030027">
    <property type="term" value="C:lamellipodium"/>
    <property type="evidence" value="ECO:0007669"/>
    <property type="project" value="TreeGrafter"/>
</dbReference>
<feature type="region of interest" description="Disordered" evidence="1">
    <location>
        <begin position="363"/>
        <end position="696"/>
    </location>
</feature>
<feature type="compositionally biased region" description="Pro residues" evidence="1">
    <location>
        <begin position="542"/>
        <end position="552"/>
    </location>
</feature>
<feature type="compositionally biased region" description="Low complexity" evidence="1">
    <location>
        <begin position="21"/>
        <end position="31"/>
    </location>
</feature>
<dbReference type="GO" id="GO:0045773">
    <property type="term" value="P:positive regulation of axon extension"/>
    <property type="evidence" value="ECO:0007669"/>
    <property type="project" value="TreeGrafter"/>
</dbReference>
<feature type="compositionally biased region" description="Basic and acidic residues" evidence="1">
    <location>
        <begin position="363"/>
        <end position="421"/>
    </location>
</feature>
<dbReference type="GO" id="GO:0030864">
    <property type="term" value="C:cortical actin cytoskeleton"/>
    <property type="evidence" value="ECO:0007669"/>
    <property type="project" value="TreeGrafter"/>
</dbReference>
<dbReference type="InterPro" id="IPR002108">
    <property type="entry name" value="ADF-H"/>
</dbReference>
<protein>
    <submittedName>
        <fullName evidence="3">Drebrin-like B</fullName>
    </submittedName>
</protein>
<dbReference type="PANTHER" id="PTHR10829">
    <property type="entry name" value="CORTACTIN AND DREBRIN"/>
    <property type="match status" value="1"/>
</dbReference>
<dbReference type="InterPro" id="IPR029006">
    <property type="entry name" value="ADF-H/Gelsolin-like_dom_sf"/>
</dbReference>
<feature type="compositionally biased region" description="Polar residues" evidence="1">
    <location>
        <begin position="611"/>
        <end position="620"/>
    </location>
</feature>